<name>A0A2P2C106_9ZZZZ</name>
<dbReference type="GO" id="GO:0008820">
    <property type="term" value="F:cobinamide phosphate guanylyltransferase activity"/>
    <property type="evidence" value="ECO:0007669"/>
    <property type="project" value="UniProtKB-EC"/>
</dbReference>
<dbReference type="GO" id="GO:0005525">
    <property type="term" value="F:GTP binding"/>
    <property type="evidence" value="ECO:0007669"/>
    <property type="project" value="UniProtKB-KW"/>
</dbReference>
<evidence type="ECO:0000256" key="16">
    <source>
        <dbReference type="ARBA" id="ARBA00029570"/>
    </source>
</evidence>
<organism evidence="18">
    <name type="scientific">metagenome</name>
    <dbReference type="NCBI Taxonomy" id="256318"/>
    <lineage>
        <taxon>unclassified sequences</taxon>
        <taxon>metagenomes</taxon>
    </lineage>
</organism>
<keyword evidence="10" id="KW-0169">Cobalamin biosynthesis</keyword>
<evidence type="ECO:0000256" key="2">
    <source>
        <dbReference type="ARBA" id="ARBA00000711"/>
    </source>
</evidence>
<keyword evidence="11 18" id="KW-0808">Transferase</keyword>
<proteinExistence type="inferred from homology"/>
<accession>A0A2P2C106</accession>
<keyword evidence="13 18" id="KW-0418">Kinase</keyword>
<keyword evidence="12" id="KW-0547">Nucleotide-binding</keyword>
<comment type="pathway">
    <text evidence="6">Cofactor biosynthesis; adenosylcobalamin biosynthesis; adenosylcobalamin from cob(II)yrinate a,c-diamide: step 5/7.</text>
</comment>
<protein>
    <recommendedName>
        <fullName evidence="16">Adenosylcobinamide kinase</fullName>
        <ecNumber evidence="8">2.7.1.156</ecNumber>
        <ecNumber evidence="9">2.7.7.62</ecNumber>
    </recommendedName>
    <alternativeName>
        <fullName evidence="17">Adenosylcobinamide-phosphate guanylyltransferase</fullName>
    </alternativeName>
</protein>
<evidence type="ECO:0000256" key="1">
    <source>
        <dbReference type="ARBA" id="ARBA00000312"/>
    </source>
</evidence>
<dbReference type="GO" id="GO:0009236">
    <property type="term" value="P:cobalamin biosynthetic process"/>
    <property type="evidence" value="ECO:0007669"/>
    <property type="project" value="UniProtKB-KW"/>
</dbReference>
<evidence type="ECO:0000256" key="6">
    <source>
        <dbReference type="ARBA" id="ARBA00005159"/>
    </source>
</evidence>
<evidence type="ECO:0000256" key="9">
    <source>
        <dbReference type="ARBA" id="ARBA00012523"/>
    </source>
</evidence>
<comment type="similarity">
    <text evidence="7">Belongs to the CobU/CobP family.</text>
</comment>
<comment type="catalytic activity">
    <reaction evidence="2">
        <text>adenosylcob(III)inamide phosphate + GTP + H(+) = adenosylcob(III)inamide-GDP + diphosphate</text>
        <dbReference type="Rhea" id="RHEA:22712"/>
        <dbReference type="ChEBI" id="CHEBI:15378"/>
        <dbReference type="ChEBI" id="CHEBI:33019"/>
        <dbReference type="ChEBI" id="CHEBI:37565"/>
        <dbReference type="ChEBI" id="CHEBI:58502"/>
        <dbReference type="ChEBI" id="CHEBI:60487"/>
        <dbReference type="EC" id="2.7.7.62"/>
    </reaction>
</comment>
<dbReference type="PANTHER" id="PTHR34848">
    <property type="match status" value="1"/>
</dbReference>
<keyword evidence="14" id="KW-0067">ATP-binding</keyword>
<evidence type="ECO:0000256" key="12">
    <source>
        <dbReference type="ARBA" id="ARBA00022741"/>
    </source>
</evidence>
<comment type="catalytic activity">
    <reaction evidence="1">
        <text>adenosylcob(III)inamide + ATP = adenosylcob(III)inamide phosphate + ADP + H(+)</text>
        <dbReference type="Rhea" id="RHEA:15769"/>
        <dbReference type="ChEBI" id="CHEBI:2480"/>
        <dbReference type="ChEBI" id="CHEBI:15378"/>
        <dbReference type="ChEBI" id="CHEBI:30616"/>
        <dbReference type="ChEBI" id="CHEBI:58502"/>
        <dbReference type="ChEBI" id="CHEBI:456216"/>
        <dbReference type="EC" id="2.7.1.156"/>
    </reaction>
</comment>
<evidence type="ECO:0000256" key="4">
    <source>
        <dbReference type="ARBA" id="ARBA00003889"/>
    </source>
</evidence>
<dbReference type="EC" id="2.7.7.62" evidence="9"/>
<evidence type="ECO:0000256" key="5">
    <source>
        <dbReference type="ARBA" id="ARBA00004692"/>
    </source>
</evidence>
<dbReference type="Pfam" id="PF02283">
    <property type="entry name" value="CobU"/>
    <property type="match status" value="1"/>
</dbReference>
<dbReference type="PIRSF" id="PIRSF006135">
    <property type="entry name" value="CobU"/>
    <property type="match status" value="1"/>
</dbReference>
<dbReference type="EMBL" id="CZKA01000023">
    <property type="protein sequence ID" value="CUR55703.1"/>
    <property type="molecule type" value="Genomic_DNA"/>
</dbReference>
<keyword evidence="18" id="KW-0548">Nucleotidyltransferase</keyword>
<evidence type="ECO:0000256" key="7">
    <source>
        <dbReference type="ARBA" id="ARBA00007490"/>
    </source>
</evidence>
<dbReference type="Gene3D" id="3.40.50.300">
    <property type="entry name" value="P-loop containing nucleotide triphosphate hydrolases"/>
    <property type="match status" value="1"/>
</dbReference>
<keyword evidence="15" id="KW-0342">GTP-binding</keyword>
<evidence type="ECO:0000256" key="14">
    <source>
        <dbReference type="ARBA" id="ARBA00022840"/>
    </source>
</evidence>
<evidence type="ECO:0000256" key="15">
    <source>
        <dbReference type="ARBA" id="ARBA00023134"/>
    </source>
</evidence>
<evidence type="ECO:0000256" key="13">
    <source>
        <dbReference type="ARBA" id="ARBA00022777"/>
    </source>
</evidence>
<reference evidence="18" key="1">
    <citation type="submission" date="2015-08" db="EMBL/GenBank/DDBJ databases">
        <authorList>
            <person name="Babu N.S."/>
            <person name="Beckwith C.J."/>
            <person name="Beseler K.G."/>
            <person name="Brison A."/>
            <person name="Carone J.V."/>
            <person name="Caskin T.P."/>
            <person name="Diamond M."/>
            <person name="Durham M.E."/>
            <person name="Foxe J.M."/>
            <person name="Go M."/>
            <person name="Henderson B.A."/>
            <person name="Jones I.B."/>
            <person name="McGettigan J.A."/>
            <person name="Micheletti S.J."/>
            <person name="Nasrallah M.E."/>
            <person name="Ortiz D."/>
            <person name="Piller C.R."/>
            <person name="Privatt S.R."/>
            <person name="Schneider S.L."/>
            <person name="Sharp S."/>
            <person name="Smith T.C."/>
            <person name="Stanton J.D."/>
            <person name="Ullery H.E."/>
            <person name="Wilson R.J."/>
            <person name="Serrano M.G."/>
            <person name="Buck G."/>
            <person name="Lee V."/>
            <person name="Wang Y."/>
            <person name="Carvalho R."/>
            <person name="Voegtly L."/>
            <person name="Shi R."/>
            <person name="Duckworth R."/>
            <person name="Johnson A."/>
            <person name="Loviza R."/>
            <person name="Walstead R."/>
            <person name="Shah Z."/>
            <person name="Kiflezghi M."/>
            <person name="Wade K."/>
            <person name="Ball S.L."/>
            <person name="Bradley K.W."/>
            <person name="Asai D.J."/>
            <person name="Bowman C.A."/>
            <person name="Russell D.A."/>
            <person name="Pope W.H."/>
            <person name="Jacobs-Sera D."/>
            <person name="Hendrix R.W."/>
            <person name="Hatfull G.F."/>
        </authorList>
    </citation>
    <scope>NUCLEOTIDE SEQUENCE</scope>
</reference>
<evidence type="ECO:0000256" key="8">
    <source>
        <dbReference type="ARBA" id="ARBA00012016"/>
    </source>
</evidence>
<dbReference type="CDD" id="cd00544">
    <property type="entry name" value="CobU"/>
    <property type="match status" value="1"/>
</dbReference>
<comment type="catalytic activity">
    <reaction evidence="3">
        <text>adenosylcob(III)inamide + GTP = adenosylcob(III)inamide phosphate + GDP + H(+)</text>
        <dbReference type="Rhea" id="RHEA:15765"/>
        <dbReference type="ChEBI" id="CHEBI:2480"/>
        <dbReference type="ChEBI" id="CHEBI:15378"/>
        <dbReference type="ChEBI" id="CHEBI:37565"/>
        <dbReference type="ChEBI" id="CHEBI:58189"/>
        <dbReference type="ChEBI" id="CHEBI:58502"/>
        <dbReference type="EC" id="2.7.1.156"/>
    </reaction>
</comment>
<evidence type="ECO:0000256" key="11">
    <source>
        <dbReference type="ARBA" id="ARBA00022679"/>
    </source>
</evidence>
<dbReference type="AlphaFoldDB" id="A0A2P2C106"/>
<sequence length="169" mass="17827">MRTLVIGGARSGKSRAAETMLSGRVGVTYVATGYPVGDDPEWAARVARHQADRTDSWTTLETLDLVTLLDGAGGPLLVDCLTLWLTRQLDAVDAWDGGGSVEAATAALVAAVGRTTRDVVLVTNEVGQGLVPATESGRRFRDEMGLLNTAVATVCDDVVWCIAGRTVRL</sequence>
<evidence type="ECO:0000256" key="17">
    <source>
        <dbReference type="ARBA" id="ARBA00030571"/>
    </source>
</evidence>
<dbReference type="GO" id="GO:0005524">
    <property type="term" value="F:ATP binding"/>
    <property type="evidence" value="ECO:0007669"/>
    <property type="project" value="UniProtKB-KW"/>
</dbReference>
<evidence type="ECO:0000256" key="3">
    <source>
        <dbReference type="ARBA" id="ARBA00001522"/>
    </source>
</evidence>
<evidence type="ECO:0000313" key="18">
    <source>
        <dbReference type="EMBL" id="CUR55703.1"/>
    </source>
</evidence>
<dbReference type="PANTHER" id="PTHR34848:SF1">
    <property type="entry name" value="BIFUNCTIONAL ADENOSYLCOBALAMIN BIOSYNTHESIS PROTEIN COBU"/>
    <property type="match status" value="1"/>
</dbReference>
<comment type="function">
    <text evidence="4">Catalyzes ATP-dependent phosphorylation of adenosylcobinamide and addition of GMP to adenosylcobinamide phosphate.</text>
</comment>
<evidence type="ECO:0000256" key="10">
    <source>
        <dbReference type="ARBA" id="ARBA00022573"/>
    </source>
</evidence>
<dbReference type="InterPro" id="IPR027417">
    <property type="entry name" value="P-loop_NTPase"/>
</dbReference>
<dbReference type="EC" id="2.7.1.156" evidence="8"/>
<dbReference type="GO" id="GO:0043752">
    <property type="term" value="F:adenosylcobinamide kinase activity"/>
    <property type="evidence" value="ECO:0007669"/>
    <property type="project" value="UniProtKB-EC"/>
</dbReference>
<gene>
    <name evidence="18" type="primary">cobU</name>
    <name evidence="18" type="ORF">NOCA230035</name>
</gene>
<dbReference type="SUPFAM" id="SSF52540">
    <property type="entry name" value="P-loop containing nucleoside triphosphate hydrolases"/>
    <property type="match status" value="1"/>
</dbReference>
<dbReference type="InterPro" id="IPR003203">
    <property type="entry name" value="CobU/CobP"/>
</dbReference>
<comment type="pathway">
    <text evidence="5">Cofactor biosynthesis; adenosylcobalamin biosynthesis; adenosylcobalamin from cob(II)yrinate a,c-diamide: step 6/7.</text>
</comment>